<dbReference type="AlphaFoldDB" id="A0A9J6DML5"/>
<evidence type="ECO:0000256" key="1">
    <source>
        <dbReference type="SAM" id="MobiDB-lite"/>
    </source>
</evidence>
<proteinExistence type="predicted"/>
<gene>
    <name evidence="2" type="ORF">HPB51_011689</name>
</gene>
<name>A0A9J6DML5_RHIMP</name>
<keyword evidence="3" id="KW-1185">Reference proteome</keyword>
<comment type="caution">
    <text evidence="2">The sequence shown here is derived from an EMBL/GenBank/DDBJ whole genome shotgun (WGS) entry which is preliminary data.</text>
</comment>
<sequence length="214" mass="23635">MSLSEFGVQPQSVGGQPGSELGNPGADHQKSPYNKRVARAHLAERPDRLLAAWFRMVPNFEELEGMATLSIQREAGRLDWRLEHLLGGELDRLRWPELPEDVLQAEEDLEDELRYFYGVYVVEITPDALFSRHRRDRRRPGDVCVASYIGNATSLLPLANGRDRPRTGGYGTLQDGRPSRRDSGHVEDDGAPLAISATGCGCLSASGLLLAARD</sequence>
<dbReference type="Proteomes" id="UP000821866">
    <property type="component" value="Chromosome 6"/>
</dbReference>
<feature type="compositionally biased region" description="Basic and acidic residues" evidence="1">
    <location>
        <begin position="177"/>
        <end position="188"/>
    </location>
</feature>
<feature type="region of interest" description="Disordered" evidence="1">
    <location>
        <begin position="159"/>
        <end position="188"/>
    </location>
</feature>
<dbReference type="EMBL" id="JABSTU010000008">
    <property type="protein sequence ID" value="KAH8023246.1"/>
    <property type="molecule type" value="Genomic_DNA"/>
</dbReference>
<reference evidence="2" key="2">
    <citation type="submission" date="2021-09" db="EMBL/GenBank/DDBJ databases">
        <authorList>
            <person name="Jia N."/>
            <person name="Wang J."/>
            <person name="Shi W."/>
            <person name="Du L."/>
            <person name="Sun Y."/>
            <person name="Zhan W."/>
            <person name="Jiang J."/>
            <person name="Wang Q."/>
            <person name="Zhang B."/>
            <person name="Ji P."/>
            <person name="Sakyi L.B."/>
            <person name="Cui X."/>
            <person name="Yuan T."/>
            <person name="Jiang B."/>
            <person name="Yang W."/>
            <person name="Lam T.T.-Y."/>
            <person name="Chang Q."/>
            <person name="Ding S."/>
            <person name="Wang X."/>
            <person name="Zhu J."/>
            <person name="Ruan X."/>
            <person name="Zhao L."/>
            <person name="Wei J."/>
            <person name="Que T."/>
            <person name="Du C."/>
            <person name="Cheng J."/>
            <person name="Dai P."/>
            <person name="Han X."/>
            <person name="Huang E."/>
            <person name="Gao Y."/>
            <person name="Liu J."/>
            <person name="Shao H."/>
            <person name="Ye R."/>
            <person name="Li L."/>
            <person name="Wei W."/>
            <person name="Wang X."/>
            <person name="Wang C."/>
            <person name="Huo Q."/>
            <person name="Li W."/>
            <person name="Guo W."/>
            <person name="Chen H."/>
            <person name="Chen S."/>
            <person name="Zhou L."/>
            <person name="Zhou L."/>
            <person name="Ni X."/>
            <person name="Tian J."/>
            <person name="Zhou Y."/>
            <person name="Sheng Y."/>
            <person name="Liu T."/>
            <person name="Pan Y."/>
            <person name="Xia L."/>
            <person name="Li J."/>
            <person name="Zhao F."/>
            <person name="Cao W."/>
        </authorList>
    </citation>
    <scope>NUCLEOTIDE SEQUENCE</scope>
    <source>
        <strain evidence="2">Rmic-2018</strain>
        <tissue evidence="2">Larvae</tissue>
    </source>
</reference>
<evidence type="ECO:0000313" key="3">
    <source>
        <dbReference type="Proteomes" id="UP000821866"/>
    </source>
</evidence>
<protein>
    <submittedName>
        <fullName evidence="2">Uncharacterized protein</fullName>
    </submittedName>
</protein>
<reference evidence="2" key="1">
    <citation type="journal article" date="2020" name="Cell">
        <title>Large-Scale Comparative Analyses of Tick Genomes Elucidate Their Genetic Diversity and Vector Capacities.</title>
        <authorList>
            <consortium name="Tick Genome and Microbiome Consortium (TIGMIC)"/>
            <person name="Jia N."/>
            <person name="Wang J."/>
            <person name="Shi W."/>
            <person name="Du L."/>
            <person name="Sun Y."/>
            <person name="Zhan W."/>
            <person name="Jiang J.F."/>
            <person name="Wang Q."/>
            <person name="Zhang B."/>
            <person name="Ji P."/>
            <person name="Bell-Sakyi L."/>
            <person name="Cui X.M."/>
            <person name="Yuan T.T."/>
            <person name="Jiang B.G."/>
            <person name="Yang W.F."/>
            <person name="Lam T.T."/>
            <person name="Chang Q.C."/>
            <person name="Ding S.J."/>
            <person name="Wang X.J."/>
            <person name="Zhu J.G."/>
            <person name="Ruan X.D."/>
            <person name="Zhao L."/>
            <person name="Wei J.T."/>
            <person name="Ye R.Z."/>
            <person name="Que T.C."/>
            <person name="Du C.H."/>
            <person name="Zhou Y.H."/>
            <person name="Cheng J.X."/>
            <person name="Dai P.F."/>
            <person name="Guo W.B."/>
            <person name="Han X.H."/>
            <person name="Huang E.J."/>
            <person name="Li L.F."/>
            <person name="Wei W."/>
            <person name="Gao Y.C."/>
            <person name="Liu J.Z."/>
            <person name="Shao H.Z."/>
            <person name="Wang X."/>
            <person name="Wang C.C."/>
            <person name="Yang T.C."/>
            <person name="Huo Q.B."/>
            <person name="Li W."/>
            <person name="Chen H.Y."/>
            <person name="Chen S.E."/>
            <person name="Zhou L.G."/>
            <person name="Ni X.B."/>
            <person name="Tian J.H."/>
            <person name="Sheng Y."/>
            <person name="Liu T."/>
            <person name="Pan Y.S."/>
            <person name="Xia L.Y."/>
            <person name="Li J."/>
            <person name="Zhao F."/>
            <person name="Cao W.C."/>
        </authorList>
    </citation>
    <scope>NUCLEOTIDE SEQUENCE</scope>
    <source>
        <strain evidence="2">Rmic-2018</strain>
    </source>
</reference>
<feature type="region of interest" description="Disordered" evidence="1">
    <location>
        <begin position="1"/>
        <end position="31"/>
    </location>
</feature>
<evidence type="ECO:0000313" key="2">
    <source>
        <dbReference type="EMBL" id="KAH8023246.1"/>
    </source>
</evidence>
<organism evidence="2 3">
    <name type="scientific">Rhipicephalus microplus</name>
    <name type="common">Cattle tick</name>
    <name type="synonym">Boophilus microplus</name>
    <dbReference type="NCBI Taxonomy" id="6941"/>
    <lineage>
        <taxon>Eukaryota</taxon>
        <taxon>Metazoa</taxon>
        <taxon>Ecdysozoa</taxon>
        <taxon>Arthropoda</taxon>
        <taxon>Chelicerata</taxon>
        <taxon>Arachnida</taxon>
        <taxon>Acari</taxon>
        <taxon>Parasitiformes</taxon>
        <taxon>Ixodida</taxon>
        <taxon>Ixodoidea</taxon>
        <taxon>Ixodidae</taxon>
        <taxon>Rhipicephalinae</taxon>
        <taxon>Rhipicephalus</taxon>
        <taxon>Boophilus</taxon>
    </lineage>
</organism>
<accession>A0A9J6DML5</accession>